<feature type="transmembrane region" description="Helical" evidence="10">
    <location>
        <begin position="234"/>
        <end position="252"/>
    </location>
</feature>
<feature type="transmembrane region" description="Helical" evidence="10">
    <location>
        <begin position="185"/>
        <end position="202"/>
    </location>
</feature>
<dbReference type="Pfam" id="PF02653">
    <property type="entry name" value="BPD_transp_2"/>
    <property type="match status" value="1"/>
</dbReference>
<keyword evidence="5 10" id="KW-0812">Transmembrane</keyword>
<keyword evidence="4" id="KW-0997">Cell inner membrane</keyword>
<dbReference type="InterPro" id="IPR001851">
    <property type="entry name" value="ABC_transp_permease"/>
</dbReference>
<name>A0ABZ1BP03_9FIRM</name>
<evidence type="ECO:0000256" key="7">
    <source>
        <dbReference type="ARBA" id="ARBA00022989"/>
    </source>
</evidence>
<keyword evidence="8 10" id="KW-0472">Membrane</keyword>
<reference evidence="12" key="1">
    <citation type="submission" date="2023-12" db="EMBL/GenBank/DDBJ databases">
        <title>Novel isolates from deep terrestrial aquifers shed light on the physiology and ecology of the class Limnochordia.</title>
        <authorList>
            <person name="Karnachuk O.V."/>
            <person name="Lukina A.P."/>
            <person name="Avakyan M.R."/>
            <person name="Kadnikov V."/>
            <person name="Begmatov S."/>
            <person name="Beletsky A.V."/>
            <person name="Mardanov A.V."/>
            <person name="Ravin N.V."/>
        </authorList>
    </citation>
    <scope>NUCLEOTIDE SEQUENCE [LARGE SCALE GENOMIC DNA]</scope>
    <source>
        <strain evidence="12">LN</strain>
    </source>
</reference>
<dbReference type="InterPro" id="IPR052157">
    <property type="entry name" value="BCAA_transport_permease"/>
</dbReference>
<feature type="transmembrane region" description="Helical" evidence="10">
    <location>
        <begin position="264"/>
        <end position="293"/>
    </location>
</feature>
<keyword evidence="7 10" id="KW-1133">Transmembrane helix</keyword>
<keyword evidence="3" id="KW-1003">Cell membrane</keyword>
<evidence type="ECO:0000256" key="2">
    <source>
        <dbReference type="ARBA" id="ARBA00022448"/>
    </source>
</evidence>
<evidence type="ECO:0000256" key="9">
    <source>
        <dbReference type="ARBA" id="ARBA00037998"/>
    </source>
</evidence>
<evidence type="ECO:0000256" key="8">
    <source>
        <dbReference type="ARBA" id="ARBA00023136"/>
    </source>
</evidence>
<comment type="subcellular location">
    <subcellularLocation>
        <location evidence="1">Cell membrane</location>
        <topology evidence="1">Multi-pass membrane protein</topology>
    </subcellularLocation>
</comment>
<evidence type="ECO:0000313" key="11">
    <source>
        <dbReference type="EMBL" id="WRP14414.1"/>
    </source>
</evidence>
<dbReference type="PANTHER" id="PTHR11795">
    <property type="entry name" value="BRANCHED-CHAIN AMINO ACID TRANSPORT SYSTEM PERMEASE PROTEIN LIVH"/>
    <property type="match status" value="1"/>
</dbReference>
<dbReference type="CDD" id="cd06582">
    <property type="entry name" value="TM_PBP1_LivH_like"/>
    <property type="match status" value="1"/>
</dbReference>
<protein>
    <submittedName>
        <fullName evidence="11">Branched-chain amino acid ABC transporter permease</fullName>
    </submittedName>
</protein>
<keyword evidence="6" id="KW-0029">Amino-acid transport</keyword>
<gene>
    <name evidence="11" type="ORF">VLY81_13480</name>
</gene>
<evidence type="ECO:0000256" key="1">
    <source>
        <dbReference type="ARBA" id="ARBA00004651"/>
    </source>
</evidence>
<proteinExistence type="inferred from homology"/>
<dbReference type="Proteomes" id="UP001333102">
    <property type="component" value="Chromosome"/>
</dbReference>
<dbReference type="PANTHER" id="PTHR11795:SF371">
    <property type="entry name" value="HIGH-AFFINITY BRANCHED-CHAIN AMINO ACID TRANSPORT SYSTEM PERMEASE PROTEIN LIVH"/>
    <property type="match status" value="1"/>
</dbReference>
<evidence type="ECO:0000256" key="10">
    <source>
        <dbReference type="SAM" id="Phobius"/>
    </source>
</evidence>
<evidence type="ECO:0000256" key="4">
    <source>
        <dbReference type="ARBA" id="ARBA00022519"/>
    </source>
</evidence>
<feature type="transmembrane region" description="Helical" evidence="10">
    <location>
        <begin position="101"/>
        <end position="123"/>
    </location>
</feature>
<keyword evidence="2" id="KW-0813">Transport</keyword>
<comment type="similarity">
    <text evidence="9">Belongs to the binding-protein-dependent transport system permease family. LivHM subfamily.</text>
</comment>
<dbReference type="EMBL" id="CP141614">
    <property type="protein sequence ID" value="WRP14414.1"/>
    <property type="molecule type" value="Genomic_DNA"/>
</dbReference>
<evidence type="ECO:0000256" key="3">
    <source>
        <dbReference type="ARBA" id="ARBA00022475"/>
    </source>
</evidence>
<dbReference type="RefSeq" id="WP_324668733.1">
    <property type="nucleotide sequence ID" value="NZ_CP141614.1"/>
</dbReference>
<sequence length="331" mass="34758">MAWRPYAGALVSVAALAWLVGALRQSGADARLVLSLVAWGIMLGGIVGLGAIGLSLVYGVLRFGNFAHGDLMTVGAYAALAILPMLPQGPPLRPLSFGWEMIPALLLAMALTGLVSVAIDRILYRPLRRRRSSPVLVAMASLGAAFFLRSALYLGWGADFRFYYTGRARPSIALPLGIRLRPDQIFVMALAVVLVVLTYLLLTRTRLGKAMRATADNPVLARVSGIDTERIARWTWLIGGALAGAGGVMLGLDAQLRPEMGWALLLPMFAAAILGGIGNPYGALVGGLVMGVVQQVSTVVVNPAYAPGVALVVMIALLLLRPRGLLGGAAG</sequence>
<feature type="transmembrane region" description="Helical" evidence="10">
    <location>
        <begin position="32"/>
        <end position="59"/>
    </location>
</feature>
<feature type="transmembrane region" description="Helical" evidence="10">
    <location>
        <begin position="135"/>
        <end position="156"/>
    </location>
</feature>
<feature type="transmembrane region" description="Helical" evidence="10">
    <location>
        <begin position="71"/>
        <end position="89"/>
    </location>
</feature>
<feature type="transmembrane region" description="Helical" evidence="10">
    <location>
        <begin position="300"/>
        <end position="320"/>
    </location>
</feature>
<evidence type="ECO:0000256" key="5">
    <source>
        <dbReference type="ARBA" id="ARBA00022692"/>
    </source>
</evidence>
<evidence type="ECO:0000256" key="6">
    <source>
        <dbReference type="ARBA" id="ARBA00022970"/>
    </source>
</evidence>
<organism evidence="11 12">
    <name type="scientific">Geochorda subterranea</name>
    <dbReference type="NCBI Taxonomy" id="3109564"/>
    <lineage>
        <taxon>Bacteria</taxon>
        <taxon>Bacillati</taxon>
        <taxon>Bacillota</taxon>
        <taxon>Limnochordia</taxon>
        <taxon>Limnochordales</taxon>
        <taxon>Geochordaceae</taxon>
        <taxon>Geochorda</taxon>
    </lineage>
</organism>
<accession>A0ABZ1BP03</accession>
<evidence type="ECO:0000313" key="12">
    <source>
        <dbReference type="Proteomes" id="UP001333102"/>
    </source>
</evidence>
<keyword evidence="12" id="KW-1185">Reference proteome</keyword>